<organism evidence="3 4">
    <name type="scientific">Hansschlegelia zhihuaiae</name>
    <dbReference type="NCBI Taxonomy" id="405005"/>
    <lineage>
        <taxon>Bacteria</taxon>
        <taxon>Pseudomonadati</taxon>
        <taxon>Pseudomonadota</taxon>
        <taxon>Alphaproteobacteria</taxon>
        <taxon>Hyphomicrobiales</taxon>
        <taxon>Methylopilaceae</taxon>
        <taxon>Hansschlegelia</taxon>
    </lineage>
</organism>
<keyword evidence="1" id="KW-0472">Membrane</keyword>
<dbReference type="Gene3D" id="3.40.50.1820">
    <property type="entry name" value="alpha/beta hydrolase"/>
    <property type="match status" value="1"/>
</dbReference>
<accession>A0A4Q0MKI9</accession>
<reference evidence="3 4" key="1">
    <citation type="submission" date="2018-12" db="EMBL/GenBank/DDBJ databases">
        <title>bacterium Hansschlegelia zhihuaiae S113.</title>
        <authorList>
            <person name="He J."/>
        </authorList>
    </citation>
    <scope>NUCLEOTIDE SEQUENCE [LARGE SCALE GENOMIC DNA]</scope>
    <source>
        <strain evidence="3 4">S 113</strain>
    </source>
</reference>
<proteinExistence type="predicted"/>
<keyword evidence="4" id="KW-1185">Reference proteome</keyword>
<feature type="transmembrane region" description="Helical" evidence="1">
    <location>
        <begin position="69"/>
        <end position="89"/>
    </location>
</feature>
<dbReference type="Proteomes" id="UP000289708">
    <property type="component" value="Unassembled WGS sequence"/>
</dbReference>
<evidence type="ECO:0000313" key="4">
    <source>
        <dbReference type="Proteomes" id="UP000289708"/>
    </source>
</evidence>
<dbReference type="SUPFAM" id="SSF53474">
    <property type="entry name" value="alpha/beta-Hydrolases"/>
    <property type="match status" value="1"/>
</dbReference>
<dbReference type="InterPro" id="IPR050228">
    <property type="entry name" value="Carboxylesterase_BioH"/>
</dbReference>
<dbReference type="InterPro" id="IPR029058">
    <property type="entry name" value="AB_hydrolase_fold"/>
</dbReference>
<sequence length="435" mass="46893">MPRTLWTHAGQVLTIAPRGANVERRGAHSSVRPAPRPSCPSAASLRFFCPASEPADKKREGTMTGLRKCLVAAVAAPAAFAAIFATAAAKDDPGKKLDPVTVRYGVLYAGGEYVPAAEGSPNKIMTGQIQVEYFLPKNNTRKLPVVMIHGAWQTGVNFLSTPDGREGWALNFVRQGYPVYVVDQPARGRSTYHPATNGPLSGSDTGAAQSRFTAPEKFEGNWPQAKKHTQWPGTGLMGDKAFDQFFASQVENAGNGEALTTAAVADLLDRIGPAIIMTHSQSGAYTWPIADARPKLVKGILAVEPSGPPVDGGKVWGVSTTPLTYTPVVSDPSELQFEEVPATNPNLLPCKRQKRPARKLVNLQKIPTLIITGEASYHAQYDQCTARYLEQAGVPVDFIRLEKIGINGNGHMMMLEKNSADIAAFMMMWAGQNVR</sequence>
<comment type="caution">
    <text evidence="3">The sequence shown here is derived from an EMBL/GenBank/DDBJ whole genome shotgun (WGS) entry which is preliminary data.</text>
</comment>
<dbReference type="OrthoDB" id="7820973at2"/>
<keyword evidence="1" id="KW-1133">Transmembrane helix</keyword>
<evidence type="ECO:0000313" key="3">
    <source>
        <dbReference type="EMBL" id="RXF74108.1"/>
    </source>
</evidence>
<dbReference type="PANTHER" id="PTHR43194:SF4">
    <property type="entry name" value="AB HYDROLASE-1 DOMAIN-CONTAINING PROTEIN"/>
    <property type="match status" value="1"/>
</dbReference>
<dbReference type="EMBL" id="RYFI01000005">
    <property type="protein sequence ID" value="RXF74108.1"/>
    <property type="molecule type" value="Genomic_DNA"/>
</dbReference>
<name>A0A4Q0MKI9_9HYPH</name>
<dbReference type="CDD" id="cd12809">
    <property type="entry name" value="Esterase_713_like-2"/>
    <property type="match status" value="1"/>
</dbReference>
<keyword evidence="3" id="KW-0378">Hydrolase</keyword>
<keyword evidence="1" id="KW-0812">Transmembrane</keyword>
<gene>
    <name evidence="3" type="ORF">EK403_06975</name>
</gene>
<dbReference type="PANTHER" id="PTHR43194">
    <property type="entry name" value="HYDROLASE ALPHA/BETA FOLD FAMILY"/>
    <property type="match status" value="1"/>
</dbReference>
<evidence type="ECO:0000256" key="1">
    <source>
        <dbReference type="SAM" id="Phobius"/>
    </source>
</evidence>
<dbReference type="AlphaFoldDB" id="A0A4Q0MKI9"/>
<dbReference type="GO" id="GO:0016787">
    <property type="term" value="F:hydrolase activity"/>
    <property type="evidence" value="ECO:0007669"/>
    <property type="project" value="UniProtKB-KW"/>
</dbReference>
<feature type="domain" description="AB hydrolase-1" evidence="2">
    <location>
        <begin position="145"/>
        <end position="424"/>
    </location>
</feature>
<dbReference type="InterPro" id="IPR000073">
    <property type="entry name" value="AB_hydrolase_1"/>
</dbReference>
<evidence type="ECO:0000259" key="2">
    <source>
        <dbReference type="Pfam" id="PF12697"/>
    </source>
</evidence>
<protein>
    <submittedName>
        <fullName evidence="3">Alpha/beta fold hydrolase</fullName>
    </submittedName>
</protein>
<dbReference type="Pfam" id="PF12697">
    <property type="entry name" value="Abhydrolase_6"/>
    <property type="match status" value="1"/>
</dbReference>